<evidence type="ECO:0000256" key="2">
    <source>
        <dbReference type="SAM" id="SignalP"/>
    </source>
</evidence>
<accession>A0A4S8VVQ4</accession>
<evidence type="ECO:0000256" key="1">
    <source>
        <dbReference type="SAM" id="MobiDB-lite"/>
    </source>
</evidence>
<protein>
    <submittedName>
        <fullName evidence="3">Uncharacterized protein</fullName>
    </submittedName>
</protein>
<reference evidence="3 4" key="1">
    <citation type="submission" date="2018-10" db="EMBL/GenBank/DDBJ databases">
        <title>Fifty Aureobasidium pullulans genomes reveal a recombining polyextremotolerant generalist.</title>
        <authorList>
            <person name="Gostincar C."/>
            <person name="Turk M."/>
            <person name="Zajc J."/>
            <person name="Gunde-Cimerman N."/>
        </authorList>
    </citation>
    <scope>NUCLEOTIDE SEQUENCE [LARGE SCALE GENOMIC DNA]</scope>
    <source>
        <strain evidence="3 4">EXF-11318</strain>
    </source>
</reference>
<dbReference type="EMBL" id="QZAJ01000142">
    <property type="protein sequence ID" value="THW16138.1"/>
    <property type="molecule type" value="Genomic_DNA"/>
</dbReference>
<organism evidence="3 4">
    <name type="scientific">Aureobasidium pullulans</name>
    <name type="common">Black yeast</name>
    <name type="synonym">Pullularia pullulans</name>
    <dbReference type="NCBI Taxonomy" id="5580"/>
    <lineage>
        <taxon>Eukaryota</taxon>
        <taxon>Fungi</taxon>
        <taxon>Dikarya</taxon>
        <taxon>Ascomycota</taxon>
        <taxon>Pezizomycotina</taxon>
        <taxon>Dothideomycetes</taxon>
        <taxon>Dothideomycetidae</taxon>
        <taxon>Dothideales</taxon>
        <taxon>Saccotheciaceae</taxon>
        <taxon>Aureobasidium</taxon>
    </lineage>
</organism>
<feature type="region of interest" description="Disordered" evidence="1">
    <location>
        <begin position="59"/>
        <end position="80"/>
    </location>
</feature>
<gene>
    <name evidence="3" type="ORF">D6D24_04593</name>
</gene>
<evidence type="ECO:0000313" key="3">
    <source>
        <dbReference type="EMBL" id="THW16138.1"/>
    </source>
</evidence>
<comment type="caution">
    <text evidence="3">The sequence shown here is derived from an EMBL/GenBank/DDBJ whole genome shotgun (WGS) entry which is preliminary data.</text>
</comment>
<dbReference type="AlphaFoldDB" id="A0A4S8VVQ4"/>
<name>A0A4S8VVQ4_AURPU</name>
<sequence length="237" mass="27533">MYITNLLLIICVAAIHVTAAALPTTSLSTRSPFIPASLQDEYIQLLKINEDYLIEKKNHERAERHKKRQDPDLEQKYPDHDKILPKSQKNYQPCVSGVTAMCYRLMDIRQVIPQVCRDCDIIPVMYEETQGVPPAKEEGIRFPPRQLEKRDVEMEMEADVEMDMNHDPNGKCHVRKELPKCQKKIKKGKFPLPAYCRDCRFTPDGRRLPKPCRVDPENYNKCEGIEELPDESEYDSD</sequence>
<dbReference type="Proteomes" id="UP000308014">
    <property type="component" value="Unassembled WGS sequence"/>
</dbReference>
<feature type="signal peptide" evidence="2">
    <location>
        <begin position="1"/>
        <end position="20"/>
    </location>
</feature>
<keyword evidence="2" id="KW-0732">Signal</keyword>
<evidence type="ECO:0000313" key="4">
    <source>
        <dbReference type="Proteomes" id="UP000308014"/>
    </source>
</evidence>
<feature type="chain" id="PRO_5020761748" evidence="2">
    <location>
        <begin position="21"/>
        <end position="237"/>
    </location>
</feature>
<proteinExistence type="predicted"/>